<feature type="transmembrane region" description="Helical" evidence="1">
    <location>
        <begin position="149"/>
        <end position="169"/>
    </location>
</feature>
<dbReference type="AlphaFoldDB" id="A0A4R0NKY6"/>
<keyword evidence="1" id="KW-0812">Transmembrane</keyword>
<proteinExistence type="predicted"/>
<evidence type="ECO:0000256" key="1">
    <source>
        <dbReference type="SAM" id="Phobius"/>
    </source>
</evidence>
<reference evidence="2 3" key="1">
    <citation type="submission" date="2019-02" db="EMBL/GenBank/DDBJ databases">
        <title>Pedobacter sp. RP-1-14 sp. nov., isolated from Arctic soil.</title>
        <authorList>
            <person name="Dahal R.H."/>
        </authorList>
    </citation>
    <scope>NUCLEOTIDE SEQUENCE [LARGE SCALE GENOMIC DNA]</scope>
    <source>
        <strain evidence="2 3">RP-1-14</strain>
    </source>
</reference>
<keyword evidence="3" id="KW-1185">Reference proteome</keyword>
<feature type="transmembrane region" description="Helical" evidence="1">
    <location>
        <begin position="38"/>
        <end position="58"/>
    </location>
</feature>
<dbReference type="OrthoDB" id="654744at2"/>
<evidence type="ECO:0000313" key="3">
    <source>
        <dbReference type="Proteomes" id="UP000293347"/>
    </source>
</evidence>
<evidence type="ECO:0008006" key="4">
    <source>
        <dbReference type="Google" id="ProtNLM"/>
    </source>
</evidence>
<feature type="transmembrane region" description="Helical" evidence="1">
    <location>
        <begin position="70"/>
        <end position="89"/>
    </location>
</feature>
<comment type="caution">
    <text evidence="2">The sequence shown here is derived from an EMBL/GenBank/DDBJ whole genome shotgun (WGS) entry which is preliminary data.</text>
</comment>
<accession>A0A4R0NKY6</accession>
<dbReference type="EMBL" id="SJSL01000002">
    <property type="protein sequence ID" value="TCD01411.1"/>
    <property type="molecule type" value="Genomic_DNA"/>
</dbReference>
<gene>
    <name evidence="2" type="ORF">EZ437_11740</name>
</gene>
<feature type="transmembrane region" description="Helical" evidence="1">
    <location>
        <begin position="175"/>
        <end position="193"/>
    </location>
</feature>
<dbReference type="Proteomes" id="UP000293347">
    <property type="component" value="Unassembled WGS sequence"/>
</dbReference>
<keyword evidence="1" id="KW-1133">Transmembrane helix</keyword>
<protein>
    <recommendedName>
        <fullName evidence="4">DoxX-like protein</fullName>
    </recommendedName>
</protein>
<sequence length="343" mass="39126">MKLYQKLLLSMLSAFVISMVFRRVGSKYLSAIIPIDLIYLVAYLPLLIAVAIVLTWHSRERRGLTSAHKMWIREVTAFFLALDLAMFGIQKLQKLQMIIPLGKLDEPFSSFSGYDLVWGFFHFSYGFTAVIALLQIAAAVLILFNSTRLIGNLVALPMLVFITLMDVFYAMPAGVLAQGIVLLIAVSYFICAHGSHLLSQLVIRTKHNNSPGKWLLPVLFILVPTLCIKTYEHPDKHPKLTGKYRVENLKINGIGYQAKTSTDSILTHVYFDLGDEVAFSWNDHRRIRIGYFKIDDHDKIDMKWRYPDTSAGHFKGGLKYRDTQLNLDGEMEGKRYQMILTKE</sequence>
<dbReference type="RefSeq" id="WP_131596207.1">
    <property type="nucleotide sequence ID" value="NZ_SJSL01000002.1"/>
</dbReference>
<evidence type="ECO:0000313" key="2">
    <source>
        <dbReference type="EMBL" id="TCD01411.1"/>
    </source>
</evidence>
<organism evidence="2 3">
    <name type="scientific">Pedobacter psychroterrae</name>
    <dbReference type="NCBI Taxonomy" id="2530453"/>
    <lineage>
        <taxon>Bacteria</taxon>
        <taxon>Pseudomonadati</taxon>
        <taxon>Bacteroidota</taxon>
        <taxon>Sphingobacteriia</taxon>
        <taxon>Sphingobacteriales</taxon>
        <taxon>Sphingobacteriaceae</taxon>
        <taxon>Pedobacter</taxon>
    </lineage>
</organism>
<feature type="transmembrane region" description="Helical" evidence="1">
    <location>
        <begin position="116"/>
        <end position="142"/>
    </location>
</feature>
<name>A0A4R0NKY6_9SPHI</name>
<keyword evidence="1" id="KW-0472">Membrane</keyword>